<dbReference type="InterPro" id="IPR037401">
    <property type="entry name" value="SnoaL-like"/>
</dbReference>
<organism evidence="2">
    <name type="scientific">Nocardia globerula</name>
    <dbReference type="NCBI Taxonomy" id="1818"/>
    <lineage>
        <taxon>Bacteria</taxon>
        <taxon>Bacillati</taxon>
        <taxon>Actinomycetota</taxon>
        <taxon>Actinomycetes</taxon>
        <taxon>Mycobacteriales</taxon>
        <taxon>Nocardiaceae</taxon>
        <taxon>Nocardia</taxon>
    </lineage>
</organism>
<gene>
    <name evidence="2" type="ORF">FNL38_11369</name>
</gene>
<feature type="domain" description="SnoaL-like" evidence="1">
    <location>
        <begin position="9"/>
        <end position="134"/>
    </location>
</feature>
<dbReference type="EMBL" id="VNIQ01000013">
    <property type="protein sequence ID" value="TYQ00703.1"/>
    <property type="molecule type" value="Genomic_DNA"/>
</dbReference>
<dbReference type="SUPFAM" id="SSF54427">
    <property type="entry name" value="NTF2-like"/>
    <property type="match status" value="1"/>
</dbReference>
<reference evidence="2" key="1">
    <citation type="submission" date="2019-07" db="EMBL/GenBank/DDBJ databases">
        <title>Genomic Encyclopedia of Type Strains, Phase IV (KMG-IV): sequencing the most valuable type-strain genomes for metagenomic binning, comparative biology and taxonomic classification.</title>
        <authorList>
            <person name="Goeker M."/>
        </authorList>
    </citation>
    <scope>NUCLEOTIDE SEQUENCE</scope>
    <source>
        <strain evidence="2">DSM 44596</strain>
    </source>
</reference>
<accession>A0A652YHH9</accession>
<dbReference type="Pfam" id="PF13577">
    <property type="entry name" value="SnoaL_4"/>
    <property type="match status" value="1"/>
</dbReference>
<protein>
    <submittedName>
        <fullName evidence="2">SnoaL-like protein</fullName>
    </submittedName>
</protein>
<sequence>MNTDDLLQKLWTVESIKQMRARVARFLDTKRWDEFGNCFTDDATLEAPEADLRWEGRARIVQGISVGMDGVRTVHHLHAPEIEITGPDTATGVWAMSDVLERVSPQGSTITNGYGHYVEHYERQDGQWRIRSLRLERLRIDI</sequence>
<evidence type="ECO:0000259" key="1">
    <source>
        <dbReference type="Pfam" id="PF13577"/>
    </source>
</evidence>
<evidence type="ECO:0000313" key="2">
    <source>
        <dbReference type="EMBL" id="TYQ00703.1"/>
    </source>
</evidence>
<proteinExistence type="predicted"/>
<dbReference type="InterPro" id="IPR032710">
    <property type="entry name" value="NTF2-like_dom_sf"/>
</dbReference>
<dbReference type="Gene3D" id="3.10.450.50">
    <property type="match status" value="1"/>
</dbReference>
<name>A0A652YHH9_NOCGL</name>
<comment type="caution">
    <text evidence="2">The sequence shown here is derived from an EMBL/GenBank/DDBJ whole genome shotgun (WGS) entry which is preliminary data.</text>
</comment>
<dbReference type="AlphaFoldDB" id="A0A652YHH9"/>